<proteinExistence type="predicted"/>
<feature type="chain" id="PRO_5033029232" evidence="1">
    <location>
        <begin position="21"/>
        <end position="85"/>
    </location>
</feature>
<accession>A0A840ZLJ3</accession>
<dbReference type="AlphaFoldDB" id="A0A840ZLJ3"/>
<keyword evidence="3" id="KW-1185">Reference proteome</keyword>
<evidence type="ECO:0000256" key="1">
    <source>
        <dbReference type="SAM" id="SignalP"/>
    </source>
</evidence>
<sequence length="85" mass="8265">MKGWVSIIAASAVLSGGVVAGLAATDAVSAPAAWSDPPARPVAAKAVPAAAEKAGPSCTPAAWPQLPAGCHGQGRPVRVIALTRS</sequence>
<dbReference type="RefSeq" id="WP_210306455.1">
    <property type="nucleotide sequence ID" value="NZ_JACHOP010000009.1"/>
</dbReference>
<dbReference type="EMBL" id="JACHOP010000009">
    <property type="protein sequence ID" value="MBB5757787.1"/>
    <property type="molecule type" value="Genomic_DNA"/>
</dbReference>
<dbReference type="Proteomes" id="UP000583454">
    <property type="component" value="Unassembled WGS sequence"/>
</dbReference>
<reference evidence="2 3" key="1">
    <citation type="submission" date="2020-08" db="EMBL/GenBank/DDBJ databases">
        <title>Genomic Encyclopedia of Type Strains, Phase IV (KMG-IV): sequencing the most valuable type-strain genomes for metagenomic binning, comparative biology and taxonomic classification.</title>
        <authorList>
            <person name="Goeker M."/>
        </authorList>
    </citation>
    <scope>NUCLEOTIDE SEQUENCE [LARGE SCALE GENOMIC DNA]</scope>
    <source>
        <strain evidence="2 3">DSM 2163</strain>
    </source>
</reference>
<comment type="caution">
    <text evidence="2">The sequence shown here is derived from an EMBL/GenBank/DDBJ whole genome shotgun (WGS) entry which is preliminary data.</text>
</comment>
<keyword evidence="1" id="KW-0732">Signal</keyword>
<feature type="signal peptide" evidence="1">
    <location>
        <begin position="1"/>
        <end position="20"/>
    </location>
</feature>
<organism evidence="2 3">
    <name type="scientific">Methylorubrum rhodinum</name>
    <dbReference type="NCBI Taxonomy" id="29428"/>
    <lineage>
        <taxon>Bacteria</taxon>
        <taxon>Pseudomonadati</taxon>
        <taxon>Pseudomonadota</taxon>
        <taxon>Alphaproteobacteria</taxon>
        <taxon>Hyphomicrobiales</taxon>
        <taxon>Methylobacteriaceae</taxon>
        <taxon>Methylorubrum</taxon>
    </lineage>
</organism>
<gene>
    <name evidence="2" type="ORF">HNR00_002503</name>
</gene>
<name>A0A840ZLJ3_9HYPH</name>
<evidence type="ECO:0000313" key="2">
    <source>
        <dbReference type="EMBL" id="MBB5757787.1"/>
    </source>
</evidence>
<protein>
    <submittedName>
        <fullName evidence="2">Uncharacterized protein</fullName>
    </submittedName>
</protein>
<evidence type="ECO:0000313" key="3">
    <source>
        <dbReference type="Proteomes" id="UP000583454"/>
    </source>
</evidence>